<dbReference type="GO" id="GO:0005886">
    <property type="term" value="C:plasma membrane"/>
    <property type="evidence" value="ECO:0007669"/>
    <property type="project" value="UniProtKB-SubCell"/>
</dbReference>
<feature type="transmembrane region" description="Helical" evidence="8">
    <location>
        <begin position="65"/>
        <end position="85"/>
    </location>
</feature>
<proteinExistence type="inferred from homology"/>
<evidence type="ECO:0000256" key="8">
    <source>
        <dbReference type="SAM" id="Phobius"/>
    </source>
</evidence>
<evidence type="ECO:0000256" key="7">
    <source>
        <dbReference type="ARBA" id="ARBA00023136"/>
    </source>
</evidence>
<evidence type="ECO:0000256" key="3">
    <source>
        <dbReference type="ARBA" id="ARBA00022448"/>
    </source>
</evidence>
<organism evidence="9 10">
    <name type="scientific">endosymbiont of Galathealinum brachiosum</name>
    <dbReference type="NCBI Taxonomy" id="2200906"/>
    <lineage>
        <taxon>Bacteria</taxon>
        <taxon>Pseudomonadati</taxon>
        <taxon>Pseudomonadota</taxon>
        <taxon>Gammaproteobacteria</taxon>
        <taxon>sulfur-oxidizing symbionts</taxon>
    </lineage>
</organism>
<gene>
    <name evidence="9" type="ORF">DIZ80_12530</name>
</gene>
<keyword evidence="4" id="KW-1003">Cell membrane</keyword>
<reference evidence="9 10" key="1">
    <citation type="journal article" date="2018" name="ISME J.">
        <title>Endosymbiont genomes yield clues of tubeworm success.</title>
        <authorList>
            <person name="Li Y."/>
            <person name="Liles M.R."/>
            <person name="Halanych K.M."/>
        </authorList>
    </citation>
    <scope>NUCLEOTIDE SEQUENCE [LARGE SCALE GENOMIC DNA]</scope>
    <source>
        <strain evidence="9">A1464</strain>
    </source>
</reference>
<evidence type="ECO:0000256" key="4">
    <source>
        <dbReference type="ARBA" id="ARBA00022475"/>
    </source>
</evidence>
<keyword evidence="6 8" id="KW-1133">Transmembrane helix</keyword>
<feature type="transmembrane region" description="Helical" evidence="8">
    <location>
        <begin position="152"/>
        <end position="178"/>
    </location>
</feature>
<feature type="transmembrane region" description="Helical" evidence="8">
    <location>
        <begin position="34"/>
        <end position="53"/>
    </location>
</feature>
<dbReference type="InterPro" id="IPR002549">
    <property type="entry name" value="AI-2E-like"/>
</dbReference>
<feature type="transmembrane region" description="Helical" evidence="8">
    <location>
        <begin position="6"/>
        <end position="27"/>
    </location>
</feature>
<sequence>MRSNEFTSNAIEAAIRLGLLFMLAVWCFEIIKPFVVPVVWGLIIAVAIYPLFIKLKSGVGGRNKLASIIYTVIALTILITPSVMISNSIIDTSAAITERYQQGALEIPAANESVKEWPLVGEKLYNAWSLASKDLEKSIKTYESQLKKIGEAVVGIAAGVGGGVLQFVLSIIISGIFLANATGAYEVTIKIFSRLTTNEQGKDYADLSKLTIRSVAQGVLGVAMIQAVLSALGMIVMGVPGWGLWTFFVLVAAIAQLPPILVLAFVSAYVFSVAESTPAIIFLIYCILISASDGFLKPLFLGRGMDTPMLVILLGAIGGMMLSGIIGLFVGAIVLALGYELFMAWLNDEKIVAEET</sequence>
<accession>A0A370DDU7</accession>
<keyword evidence="10" id="KW-1185">Reference proteome</keyword>
<dbReference type="Proteomes" id="UP000254266">
    <property type="component" value="Unassembled WGS sequence"/>
</dbReference>
<feature type="transmembrane region" description="Helical" evidence="8">
    <location>
        <begin position="215"/>
        <end position="237"/>
    </location>
</feature>
<comment type="caution">
    <text evidence="9">The sequence shown here is derived from an EMBL/GenBank/DDBJ whole genome shotgun (WGS) entry which is preliminary data.</text>
</comment>
<dbReference type="Pfam" id="PF01594">
    <property type="entry name" value="AI-2E_transport"/>
    <property type="match status" value="1"/>
</dbReference>
<name>A0A370DDU7_9GAMM</name>
<dbReference type="EMBL" id="QFXC01000011">
    <property type="protein sequence ID" value="RDH83078.1"/>
    <property type="molecule type" value="Genomic_DNA"/>
</dbReference>
<evidence type="ECO:0000256" key="5">
    <source>
        <dbReference type="ARBA" id="ARBA00022692"/>
    </source>
</evidence>
<evidence type="ECO:0000256" key="1">
    <source>
        <dbReference type="ARBA" id="ARBA00004651"/>
    </source>
</evidence>
<comment type="similarity">
    <text evidence="2">Belongs to the autoinducer-2 exporter (AI-2E) (TC 2.A.86) family.</text>
</comment>
<evidence type="ECO:0000256" key="6">
    <source>
        <dbReference type="ARBA" id="ARBA00022989"/>
    </source>
</evidence>
<comment type="subcellular location">
    <subcellularLocation>
        <location evidence="1">Cell membrane</location>
        <topology evidence="1">Multi-pass membrane protein</topology>
    </subcellularLocation>
</comment>
<keyword evidence="5 8" id="KW-0812">Transmembrane</keyword>
<keyword evidence="7 8" id="KW-0472">Membrane</keyword>
<dbReference type="PANTHER" id="PTHR21716:SF67">
    <property type="entry name" value="TRANSPORT PROTEIN YDIK-RELATED"/>
    <property type="match status" value="1"/>
</dbReference>
<feature type="transmembrane region" description="Helical" evidence="8">
    <location>
        <begin position="244"/>
        <end position="271"/>
    </location>
</feature>
<evidence type="ECO:0000313" key="9">
    <source>
        <dbReference type="EMBL" id="RDH83078.1"/>
    </source>
</evidence>
<feature type="transmembrane region" description="Helical" evidence="8">
    <location>
        <begin position="277"/>
        <end position="296"/>
    </location>
</feature>
<dbReference type="PANTHER" id="PTHR21716">
    <property type="entry name" value="TRANSMEMBRANE PROTEIN"/>
    <property type="match status" value="1"/>
</dbReference>
<dbReference type="AlphaFoldDB" id="A0A370DDU7"/>
<protein>
    <submittedName>
        <fullName evidence="9">AI-2E family transporter</fullName>
    </submittedName>
</protein>
<evidence type="ECO:0000313" key="10">
    <source>
        <dbReference type="Proteomes" id="UP000254266"/>
    </source>
</evidence>
<evidence type="ECO:0000256" key="2">
    <source>
        <dbReference type="ARBA" id="ARBA00009773"/>
    </source>
</evidence>
<keyword evidence="3" id="KW-0813">Transport</keyword>
<feature type="transmembrane region" description="Helical" evidence="8">
    <location>
        <begin position="308"/>
        <end position="339"/>
    </location>
</feature>